<dbReference type="AlphaFoldDB" id="C0BVW0"/>
<dbReference type="HOGENOM" id="CLU_077351_1_0_9"/>
<dbReference type="eggNOG" id="ENOG5030M8W">
    <property type="taxonomic scope" value="Bacteria"/>
</dbReference>
<feature type="transmembrane region" description="Helical" evidence="1">
    <location>
        <begin position="169"/>
        <end position="187"/>
    </location>
</feature>
<feature type="transmembrane region" description="Helical" evidence="1">
    <location>
        <begin position="22"/>
        <end position="41"/>
    </location>
</feature>
<evidence type="ECO:0000313" key="2">
    <source>
        <dbReference type="EMBL" id="EEG75939.1"/>
    </source>
</evidence>
<dbReference type="Pfam" id="PF14808">
    <property type="entry name" value="TMEM164"/>
    <property type="match status" value="1"/>
</dbReference>
<organism evidence="2 3">
    <name type="scientific">[Clostridium] hylemonae DSM 15053</name>
    <dbReference type="NCBI Taxonomy" id="553973"/>
    <lineage>
        <taxon>Bacteria</taxon>
        <taxon>Bacillati</taxon>
        <taxon>Bacillota</taxon>
        <taxon>Clostridia</taxon>
        <taxon>Lachnospirales</taxon>
        <taxon>Lachnospiraceae</taxon>
    </lineage>
</organism>
<reference evidence="2" key="2">
    <citation type="submission" date="2013-06" db="EMBL/GenBank/DDBJ databases">
        <title>Draft genome sequence of Clostridium hylemonae (DSM 15053).</title>
        <authorList>
            <person name="Sudarsanam P."/>
            <person name="Ley R."/>
            <person name="Guruge J."/>
            <person name="Turnbaugh P.J."/>
            <person name="Mahowald M."/>
            <person name="Liep D."/>
            <person name="Gordon J."/>
        </authorList>
    </citation>
    <scope>NUCLEOTIDE SEQUENCE</scope>
    <source>
        <strain evidence="2">DSM 15053</strain>
    </source>
</reference>
<accession>C0BVW0</accession>
<feature type="transmembrane region" description="Helical" evidence="1">
    <location>
        <begin position="53"/>
        <end position="70"/>
    </location>
</feature>
<feature type="transmembrane region" description="Helical" evidence="1">
    <location>
        <begin position="82"/>
        <end position="104"/>
    </location>
</feature>
<reference evidence="2" key="1">
    <citation type="submission" date="2009-02" db="EMBL/GenBank/DDBJ databases">
        <authorList>
            <person name="Fulton L."/>
            <person name="Clifton S."/>
            <person name="Fulton B."/>
            <person name="Xu J."/>
            <person name="Minx P."/>
            <person name="Pepin K.H."/>
            <person name="Johnson M."/>
            <person name="Bhonagiri V."/>
            <person name="Nash W.E."/>
            <person name="Mardis E.R."/>
            <person name="Wilson R.K."/>
        </authorList>
    </citation>
    <scope>NUCLEOTIDE SEQUENCE [LARGE SCALE GENOMIC DNA]</scope>
    <source>
        <strain evidence="2">DSM 15053</strain>
    </source>
</reference>
<dbReference type="EMBL" id="ABYI02000001">
    <property type="protein sequence ID" value="EEG75939.1"/>
    <property type="molecule type" value="Genomic_DNA"/>
</dbReference>
<protein>
    <recommendedName>
        <fullName evidence="4">TIGR02206 family protein</fullName>
    </recommendedName>
</protein>
<proteinExistence type="predicted"/>
<keyword evidence="1" id="KW-0472">Membrane</keyword>
<evidence type="ECO:0000313" key="3">
    <source>
        <dbReference type="Proteomes" id="UP000004893"/>
    </source>
</evidence>
<keyword evidence="1" id="KW-0812">Transmembrane</keyword>
<evidence type="ECO:0008006" key="4">
    <source>
        <dbReference type="Google" id="ProtNLM"/>
    </source>
</evidence>
<dbReference type="STRING" id="553973.CLOHYLEM_03915"/>
<evidence type="ECO:0000256" key="1">
    <source>
        <dbReference type="SAM" id="Phobius"/>
    </source>
</evidence>
<dbReference type="OrthoDB" id="1654383at2"/>
<dbReference type="Proteomes" id="UP000004893">
    <property type="component" value="Unassembled WGS sequence"/>
</dbReference>
<name>C0BVW0_9FIRM</name>
<sequence length="197" mass="22483">MAASEIWKQLCLTFIVNSGHYYWWYFPFQLCSIPMYICLILPWTTSVRLRKVLLTFLMDFGLLGGIFTFFDTSGLHYPYPPLTVHSFAWHILLILLGLTAGLAVEGGCTWRDYGRCTALYGGACIIATILNMLFYRFGAINMFYISPHYYMTQVIFKDIAASLGNTAGIFVYIAAILAGAAVFHMLWRLARRHMNIQ</sequence>
<feature type="transmembrane region" description="Helical" evidence="1">
    <location>
        <begin position="116"/>
        <end position="137"/>
    </location>
</feature>
<gene>
    <name evidence="2" type="ORF">CLOHYLEM_03915</name>
</gene>
<keyword evidence="1" id="KW-1133">Transmembrane helix</keyword>
<comment type="caution">
    <text evidence="2">The sequence shown here is derived from an EMBL/GenBank/DDBJ whole genome shotgun (WGS) entry which is preliminary data.</text>
</comment>
<keyword evidence="3" id="KW-1185">Reference proteome</keyword>